<dbReference type="NCBIfam" id="NF041742">
    <property type="entry name" value="WGxxGxxG_fam"/>
    <property type="match status" value="1"/>
</dbReference>
<gene>
    <name evidence="3" type="ORF">FRZ32_05025</name>
</gene>
<evidence type="ECO:0000256" key="1">
    <source>
        <dbReference type="SAM" id="MobiDB-lite"/>
    </source>
</evidence>
<dbReference type="OrthoDB" id="9980010at2"/>
<name>A0A5C6TSB0_9SPHN</name>
<feature type="chain" id="PRO_5023127624" evidence="2">
    <location>
        <begin position="23"/>
        <end position="155"/>
    </location>
</feature>
<evidence type="ECO:0000313" key="3">
    <source>
        <dbReference type="EMBL" id="TXC63080.1"/>
    </source>
</evidence>
<reference evidence="3 4" key="1">
    <citation type="journal article" date="2015" name="J. Microbiol.">
        <title>Sphingosinicella ginsenosidimutans sp. nov., with ginsenoside converting activity.</title>
        <authorList>
            <person name="Kim J.K."/>
            <person name="Kang M.S."/>
            <person name="Park S.C."/>
            <person name="Kim K.M."/>
            <person name="Choi K."/>
            <person name="Yoon M.H."/>
            <person name="Im W.T."/>
        </authorList>
    </citation>
    <scope>NUCLEOTIDE SEQUENCE [LARGE SCALE GENOMIC DNA]</scope>
    <source>
        <strain evidence="3 4">BS-11</strain>
    </source>
</reference>
<evidence type="ECO:0000256" key="2">
    <source>
        <dbReference type="SAM" id="SignalP"/>
    </source>
</evidence>
<keyword evidence="4" id="KW-1185">Reference proteome</keyword>
<protein>
    <submittedName>
        <fullName evidence="3">Uncharacterized protein</fullName>
    </submittedName>
</protein>
<comment type="caution">
    <text evidence="3">The sequence shown here is derived from an EMBL/GenBank/DDBJ whole genome shotgun (WGS) entry which is preliminary data.</text>
</comment>
<dbReference type="AlphaFoldDB" id="A0A5C6TSB0"/>
<dbReference type="EMBL" id="VOQQ01000001">
    <property type="protein sequence ID" value="TXC63080.1"/>
    <property type="molecule type" value="Genomic_DNA"/>
</dbReference>
<sequence length="155" mass="15993">MRHSLIAIAIAGLAASAGSAQNNVTPAPAGQPAPAPKAEAPAPVVIAPPPPVVTSNEATTPAAAETTPAPAQSQVPSEPVTISPDAEYPNGFADPEDPFANDAATAAREESGFDWGLLGLLGLLGLIPLFRKGGRTRTIYVDRDDPRRVIREEEQ</sequence>
<accession>A0A5C6TSB0</accession>
<feature type="compositionally biased region" description="Low complexity" evidence="1">
    <location>
        <begin position="57"/>
        <end position="71"/>
    </location>
</feature>
<proteinExistence type="predicted"/>
<feature type="signal peptide" evidence="2">
    <location>
        <begin position="1"/>
        <end position="22"/>
    </location>
</feature>
<evidence type="ECO:0000313" key="4">
    <source>
        <dbReference type="Proteomes" id="UP000321249"/>
    </source>
</evidence>
<organism evidence="3 4">
    <name type="scientific">Allosphingosinicella ginsenosidimutans</name>
    <dbReference type="NCBI Taxonomy" id="1176539"/>
    <lineage>
        <taxon>Bacteria</taxon>
        <taxon>Pseudomonadati</taxon>
        <taxon>Pseudomonadota</taxon>
        <taxon>Alphaproteobacteria</taxon>
        <taxon>Sphingomonadales</taxon>
        <taxon>Sphingomonadaceae</taxon>
        <taxon>Allosphingosinicella</taxon>
    </lineage>
</organism>
<dbReference type="RefSeq" id="WP_147042481.1">
    <property type="nucleotide sequence ID" value="NZ_BAABIR010000005.1"/>
</dbReference>
<feature type="region of interest" description="Disordered" evidence="1">
    <location>
        <begin position="20"/>
        <end position="99"/>
    </location>
</feature>
<dbReference type="Proteomes" id="UP000321249">
    <property type="component" value="Unassembled WGS sequence"/>
</dbReference>
<keyword evidence="2" id="KW-0732">Signal</keyword>
<feature type="compositionally biased region" description="Low complexity" evidence="1">
    <location>
        <begin position="36"/>
        <end position="45"/>
    </location>
</feature>